<accession>A0A966DRV0</accession>
<dbReference type="NCBIfam" id="NF047658">
    <property type="entry name" value="HYC_CC_PP"/>
    <property type="match status" value="1"/>
</dbReference>
<dbReference type="Proteomes" id="UP000638732">
    <property type="component" value="Unassembled WGS sequence"/>
</dbReference>
<dbReference type="EMBL" id="WWEO01000041">
    <property type="protein sequence ID" value="NCD69473.1"/>
    <property type="molecule type" value="Genomic_DNA"/>
</dbReference>
<dbReference type="InterPro" id="IPR058060">
    <property type="entry name" value="HYC_CC_PP"/>
</dbReference>
<sequence>MIKKSIALSLSLLYTVTVLGFAINFHYCLNQVSSVKINEPVKKCSSLRVVKAMKCCKDKKVEVKVKDGHEVSSLSFLAKTFVVDLPKTSFIDFAPAFTVQPAAVAFNRGPPGGLSSQPPIYLANQNFRI</sequence>
<dbReference type="InterPro" id="IPR058512">
    <property type="entry name" value="DUF8199"/>
</dbReference>
<protein>
    <submittedName>
        <fullName evidence="1">Uncharacterized protein</fullName>
    </submittedName>
</protein>
<dbReference type="RefSeq" id="WP_166585441.1">
    <property type="nucleotide sequence ID" value="NZ_WWEO01000041.1"/>
</dbReference>
<name>A0A966DRV0_9SPHI</name>
<evidence type="ECO:0000313" key="2">
    <source>
        <dbReference type="Proteomes" id="UP000638732"/>
    </source>
</evidence>
<organism evidence="1 2">
    <name type="scientific">Mucilaginibacter agri</name>
    <dbReference type="NCBI Taxonomy" id="2695265"/>
    <lineage>
        <taxon>Bacteria</taxon>
        <taxon>Pseudomonadati</taxon>
        <taxon>Bacteroidota</taxon>
        <taxon>Sphingobacteriia</taxon>
        <taxon>Sphingobacteriales</taxon>
        <taxon>Sphingobacteriaceae</taxon>
        <taxon>Mucilaginibacter</taxon>
    </lineage>
</organism>
<gene>
    <name evidence="1" type="ORF">GSY63_08910</name>
</gene>
<keyword evidence="2" id="KW-1185">Reference proteome</keyword>
<comment type="caution">
    <text evidence="1">The sequence shown here is derived from an EMBL/GenBank/DDBJ whole genome shotgun (WGS) entry which is preliminary data.</text>
</comment>
<evidence type="ECO:0000313" key="1">
    <source>
        <dbReference type="EMBL" id="NCD69473.1"/>
    </source>
</evidence>
<proteinExistence type="predicted"/>
<reference evidence="1" key="1">
    <citation type="submission" date="2020-01" db="EMBL/GenBank/DDBJ databases">
        <authorList>
            <person name="Seo Y.L."/>
        </authorList>
    </citation>
    <scope>NUCLEOTIDE SEQUENCE</scope>
    <source>
        <strain evidence="1">R11</strain>
    </source>
</reference>
<dbReference type="Pfam" id="PF26622">
    <property type="entry name" value="DUF8199"/>
    <property type="match status" value="1"/>
</dbReference>
<dbReference type="AlphaFoldDB" id="A0A966DRV0"/>
<reference evidence="1" key="2">
    <citation type="submission" date="2020-10" db="EMBL/GenBank/DDBJ databases">
        <title>Mucilaginibacter sp. nov., isolated from soil.</title>
        <authorList>
            <person name="Jeon C.O."/>
        </authorList>
    </citation>
    <scope>NUCLEOTIDE SEQUENCE</scope>
    <source>
        <strain evidence="1">R11</strain>
    </source>
</reference>